<protein>
    <submittedName>
        <fullName evidence="1">Uncharacterized protein</fullName>
    </submittedName>
</protein>
<evidence type="ECO:0000313" key="2">
    <source>
        <dbReference type="Proteomes" id="UP000248132"/>
    </source>
</evidence>
<gene>
    <name evidence="1" type="ORF">LY28_03500</name>
</gene>
<comment type="caution">
    <text evidence="1">The sequence shown here is derived from an EMBL/GenBank/DDBJ whole genome shotgun (WGS) entry which is preliminary data.</text>
</comment>
<dbReference type="RefSeq" id="WP_110463454.1">
    <property type="nucleotide sequence ID" value="NZ_QKMR01000029.1"/>
</dbReference>
<sequence>MQDKDKISEIRNILNRIAAVNDLYSDENKGFYFDYDTVIQLLRQADEVIDSSARCPRPDNVPAGILWCEKMCDGGEDEFDPFVYRGYISTKDFRKVQNAYFEDRQADRSGDEDEEFEV</sequence>
<name>A0A318XJ52_9FIRM</name>
<dbReference type="EMBL" id="QKMR01000029">
    <property type="protein sequence ID" value="PYG84879.1"/>
    <property type="molecule type" value="Genomic_DNA"/>
</dbReference>
<evidence type="ECO:0000313" key="1">
    <source>
        <dbReference type="EMBL" id="PYG84879.1"/>
    </source>
</evidence>
<reference evidence="1 2" key="1">
    <citation type="submission" date="2018-06" db="EMBL/GenBank/DDBJ databases">
        <title>Genomic Encyclopedia of Type Strains, Phase I: the one thousand microbial genomes (KMG-I) project.</title>
        <authorList>
            <person name="Kyrpides N."/>
        </authorList>
    </citation>
    <scope>NUCLEOTIDE SEQUENCE [LARGE SCALE GENOMIC DNA]</scope>
    <source>
        <strain evidence="1 2">DSM 19573</strain>
    </source>
</reference>
<accession>A0A318XJ52</accession>
<dbReference type="OrthoDB" id="2968466at2"/>
<organism evidence="1 2">
    <name type="scientific">Ruminiclostridium sufflavum DSM 19573</name>
    <dbReference type="NCBI Taxonomy" id="1121337"/>
    <lineage>
        <taxon>Bacteria</taxon>
        <taxon>Bacillati</taxon>
        <taxon>Bacillota</taxon>
        <taxon>Clostridia</taxon>
        <taxon>Eubacteriales</taxon>
        <taxon>Oscillospiraceae</taxon>
        <taxon>Ruminiclostridium</taxon>
    </lineage>
</organism>
<keyword evidence="2" id="KW-1185">Reference proteome</keyword>
<dbReference type="AlphaFoldDB" id="A0A318XJ52"/>
<dbReference type="Proteomes" id="UP000248132">
    <property type="component" value="Unassembled WGS sequence"/>
</dbReference>
<proteinExistence type="predicted"/>